<dbReference type="InterPro" id="IPR029060">
    <property type="entry name" value="PIN-like_dom_sf"/>
</dbReference>
<evidence type="ECO:0000256" key="1">
    <source>
        <dbReference type="ARBA" id="ARBA00001946"/>
    </source>
</evidence>
<reference evidence="9 10" key="1">
    <citation type="submission" date="2018-08" db="EMBL/GenBank/DDBJ databases">
        <title>Altererythrobacter sp.Ery1 and Ery12, the genome sequencing of novel strains in genus Alterythrobacter.</title>
        <authorList>
            <person name="Cheng H."/>
            <person name="Wu Y.-H."/>
            <person name="Fang C."/>
            <person name="Xu X.-W."/>
        </authorList>
    </citation>
    <scope>NUCLEOTIDE SEQUENCE [LARGE SCALE GENOMIC DNA]</scope>
    <source>
        <strain evidence="9 10">Ery1</strain>
    </source>
</reference>
<comment type="similarity">
    <text evidence="7">Belongs to the PINc/VapC protein family.</text>
</comment>
<sequence>MSGFAFDTGIVIDVLLGIEQGRAELRRAVSQTGRAWLSRMAWIEIMSKSSGAELRDMERFLSGFAIDEIDSEISDRAAALRRERKGIRLPDAVILATALVRGRVLVTRNTRDFPAEMPGIRIPYTL</sequence>
<dbReference type="AlphaFoldDB" id="A0A418NI31"/>
<dbReference type="SUPFAM" id="SSF88723">
    <property type="entry name" value="PIN domain-like"/>
    <property type="match status" value="1"/>
</dbReference>
<evidence type="ECO:0000256" key="7">
    <source>
        <dbReference type="ARBA" id="ARBA00038093"/>
    </source>
</evidence>
<dbReference type="OrthoDB" id="532510at2"/>
<dbReference type="RefSeq" id="WP_119512677.1">
    <property type="nucleotide sequence ID" value="NZ_QXFK01000015.1"/>
</dbReference>
<evidence type="ECO:0000256" key="6">
    <source>
        <dbReference type="ARBA" id="ARBA00022842"/>
    </source>
</evidence>
<gene>
    <name evidence="9" type="ORF">D2V04_07430</name>
</gene>
<proteinExistence type="inferred from homology"/>
<comment type="caution">
    <text evidence="9">The sequence shown here is derived from an EMBL/GenBank/DDBJ whole genome shotgun (WGS) entry which is preliminary data.</text>
</comment>
<evidence type="ECO:0000256" key="2">
    <source>
        <dbReference type="ARBA" id="ARBA00022649"/>
    </source>
</evidence>
<dbReference type="Gene3D" id="3.40.50.1010">
    <property type="entry name" value="5'-nuclease"/>
    <property type="match status" value="1"/>
</dbReference>
<name>A0A418NI31_9SPHN</name>
<keyword evidence="2" id="KW-1277">Toxin-antitoxin system</keyword>
<keyword evidence="4" id="KW-0479">Metal-binding</keyword>
<feature type="domain" description="PIN" evidence="8">
    <location>
        <begin position="6"/>
        <end position="111"/>
    </location>
</feature>
<evidence type="ECO:0000256" key="5">
    <source>
        <dbReference type="ARBA" id="ARBA00022801"/>
    </source>
</evidence>
<evidence type="ECO:0000313" key="9">
    <source>
        <dbReference type="EMBL" id="RIV78628.1"/>
    </source>
</evidence>
<evidence type="ECO:0000256" key="4">
    <source>
        <dbReference type="ARBA" id="ARBA00022723"/>
    </source>
</evidence>
<keyword evidence="3" id="KW-0540">Nuclease</keyword>
<evidence type="ECO:0000256" key="3">
    <source>
        <dbReference type="ARBA" id="ARBA00022722"/>
    </source>
</evidence>
<protein>
    <submittedName>
        <fullName evidence="9">Type II toxin-antitoxin system VapC family toxin</fullName>
    </submittedName>
</protein>
<evidence type="ECO:0000259" key="8">
    <source>
        <dbReference type="Pfam" id="PF01850"/>
    </source>
</evidence>
<keyword evidence="5" id="KW-0378">Hydrolase</keyword>
<dbReference type="GO" id="GO:0046872">
    <property type="term" value="F:metal ion binding"/>
    <property type="evidence" value="ECO:0007669"/>
    <property type="project" value="UniProtKB-KW"/>
</dbReference>
<dbReference type="GO" id="GO:0016787">
    <property type="term" value="F:hydrolase activity"/>
    <property type="evidence" value="ECO:0007669"/>
    <property type="project" value="UniProtKB-KW"/>
</dbReference>
<dbReference type="Proteomes" id="UP000285092">
    <property type="component" value="Unassembled WGS sequence"/>
</dbReference>
<dbReference type="Pfam" id="PF01850">
    <property type="entry name" value="PIN"/>
    <property type="match status" value="1"/>
</dbReference>
<dbReference type="PANTHER" id="PTHR33653">
    <property type="entry name" value="RIBONUCLEASE VAPC2"/>
    <property type="match status" value="1"/>
</dbReference>
<comment type="cofactor">
    <cofactor evidence="1">
        <name>Mg(2+)</name>
        <dbReference type="ChEBI" id="CHEBI:18420"/>
    </cofactor>
</comment>
<dbReference type="GO" id="GO:0004518">
    <property type="term" value="F:nuclease activity"/>
    <property type="evidence" value="ECO:0007669"/>
    <property type="project" value="UniProtKB-KW"/>
</dbReference>
<dbReference type="EMBL" id="QXFK01000015">
    <property type="protein sequence ID" value="RIV78628.1"/>
    <property type="molecule type" value="Genomic_DNA"/>
</dbReference>
<dbReference type="InterPro" id="IPR050556">
    <property type="entry name" value="Type_II_TA_system_RNase"/>
</dbReference>
<evidence type="ECO:0000313" key="10">
    <source>
        <dbReference type="Proteomes" id="UP000285092"/>
    </source>
</evidence>
<accession>A0A418NI31</accession>
<dbReference type="PANTHER" id="PTHR33653:SF1">
    <property type="entry name" value="RIBONUCLEASE VAPC2"/>
    <property type="match status" value="1"/>
</dbReference>
<dbReference type="InterPro" id="IPR002716">
    <property type="entry name" value="PIN_dom"/>
</dbReference>
<keyword evidence="6" id="KW-0460">Magnesium</keyword>
<organism evidence="9 10">
    <name type="scientific">Pelagerythrobacter aerophilus</name>
    <dbReference type="NCBI Taxonomy" id="2306995"/>
    <lineage>
        <taxon>Bacteria</taxon>
        <taxon>Pseudomonadati</taxon>
        <taxon>Pseudomonadota</taxon>
        <taxon>Alphaproteobacteria</taxon>
        <taxon>Sphingomonadales</taxon>
        <taxon>Erythrobacteraceae</taxon>
        <taxon>Pelagerythrobacter</taxon>
    </lineage>
</organism>
<keyword evidence="10" id="KW-1185">Reference proteome</keyword>